<dbReference type="AlphaFoldDB" id="Q7RK46"/>
<dbReference type="PaxDb" id="73239-Q7RK46"/>
<keyword evidence="1" id="KW-1133">Transmembrane helix</keyword>
<dbReference type="EMBL" id="AABL01000866">
    <property type="protein sequence ID" value="EAA22585.1"/>
    <property type="molecule type" value="Genomic_DNA"/>
</dbReference>
<organism evidence="2 3">
    <name type="scientific">Plasmodium yoelii yoelii</name>
    <dbReference type="NCBI Taxonomy" id="73239"/>
    <lineage>
        <taxon>Eukaryota</taxon>
        <taxon>Sar</taxon>
        <taxon>Alveolata</taxon>
        <taxon>Apicomplexa</taxon>
        <taxon>Aconoidasida</taxon>
        <taxon>Haemosporida</taxon>
        <taxon>Plasmodiidae</taxon>
        <taxon>Plasmodium</taxon>
        <taxon>Plasmodium (Vinckeia)</taxon>
    </lineage>
</organism>
<keyword evidence="1" id="KW-0472">Membrane</keyword>
<reference evidence="2 3" key="1">
    <citation type="journal article" date="2002" name="Nature">
        <title>Genome sequence and comparative analysis of the model rodent malaria parasite Plasmodium yoelii yoelii.</title>
        <authorList>
            <person name="Carlton J.M."/>
            <person name="Angiuoli S.V."/>
            <person name="Suh B.B."/>
            <person name="Kooij T.W."/>
            <person name="Pertea M."/>
            <person name="Silva J.C."/>
            <person name="Ermolaeva M.D."/>
            <person name="Allen J.E."/>
            <person name="Selengut J.D."/>
            <person name="Koo H.L."/>
            <person name="Peterson J.D."/>
            <person name="Pop M."/>
            <person name="Kosack D.S."/>
            <person name="Shumway M.F."/>
            <person name="Bidwell S.L."/>
            <person name="Shallom S.J."/>
            <person name="van Aken S.E."/>
            <person name="Riedmuller S.B."/>
            <person name="Feldblyum T.V."/>
            <person name="Cho J.K."/>
            <person name="Quackenbush J."/>
            <person name="Sedegah M."/>
            <person name="Shoaibi A."/>
            <person name="Cummings L.M."/>
            <person name="Florens L."/>
            <person name="Yates J.R."/>
            <person name="Raine J.D."/>
            <person name="Sinden R.E."/>
            <person name="Harris M.A."/>
            <person name="Cunningham D.A."/>
            <person name="Preiser P.R."/>
            <person name="Bergman L.W."/>
            <person name="Vaidya A.B."/>
            <person name="van Lin L.H."/>
            <person name="Janse C.J."/>
            <person name="Waters A.P."/>
            <person name="Smith H.O."/>
            <person name="White O.R."/>
            <person name="Salzberg S.L."/>
            <person name="Venter J.C."/>
            <person name="Fraser C.M."/>
            <person name="Hoffman S.L."/>
            <person name="Gardner M.J."/>
            <person name="Carucci D.J."/>
        </authorList>
    </citation>
    <scope>NUCLEOTIDE SEQUENCE [LARGE SCALE GENOMIC DNA]</scope>
    <source>
        <strain evidence="2 3">17XNL</strain>
    </source>
</reference>
<evidence type="ECO:0000313" key="2">
    <source>
        <dbReference type="EMBL" id="EAA22585.1"/>
    </source>
</evidence>
<evidence type="ECO:0000313" key="3">
    <source>
        <dbReference type="Proteomes" id="UP000008553"/>
    </source>
</evidence>
<gene>
    <name evidence="2" type="ORF">PY03057</name>
</gene>
<protein>
    <submittedName>
        <fullName evidence="2">Uncharacterized protein</fullName>
    </submittedName>
</protein>
<name>Q7RK46_PLAYO</name>
<dbReference type="Proteomes" id="UP000008553">
    <property type="component" value="Unassembled WGS sequence"/>
</dbReference>
<evidence type="ECO:0000256" key="1">
    <source>
        <dbReference type="SAM" id="Phobius"/>
    </source>
</evidence>
<keyword evidence="1" id="KW-0812">Transmembrane</keyword>
<proteinExistence type="predicted"/>
<feature type="transmembrane region" description="Helical" evidence="1">
    <location>
        <begin position="12"/>
        <end position="32"/>
    </location>
</feature>
<keyword evidence="3" id="KW-1185">Reference proteome</keyword>
<comment type="caution">
    <text evidence="2">The sequence shown here is derived from an EMBL/GenBank/DDBJ whole genome shotgun (WGS) entry which is preliminary data.</text>
</comment>
<sequence>MYIYFLCLFISLFFYYRCIFFFFCQIFFPCIYNPMDKYLYIYF</sequence>
<accession>Q7RK46</accession>
<feature type="non-terminal residue" evidence="2">
    <location>
        <position position="43"/>
    </location>
</feature>
<dbReference type="InParanoid" id="Q7RK46"/>